<comment type="similarity">
    <text evidence="1 6">Belongs to the sigma-70 factor family. ECF subfamily.</text>
</comment>
<dbReference type="NCBIfam" id="TIGR02937">
    <property type="entry name" value="sigma70-ECF"/>
    <property type="match status" value="1"/>
</dbReference>
<evidence type="ECO:0000256" key="5">
    <source>
        <dbReference type="ARBA" id="ARBA00023163"/>
    </source>
</evidence>
<name>A0ABQ4NB82_9BACL</name>
<protein>
    <recommendedName>
        <fullName evidence="6">RNA polymerase sigma factor</fullName>
    </recommendedName>
</protein>
<keyword evidence="4 6" id="KW-0238">DNA-binding</keyword>
<dbReference type="InterPro" id="IPR036388">
    <property type="entry name" value="WH-like_DNA-bd_sf"/>
</dbReference>
<dbReference type="InterPro" id="IPR000838">
    <property type="entry name" value="RNA_pol_sigma70_ECF_CS"/>
</dbReference>
<dbReference type="Pfam" id="PF08281">
    <property type="entry name" value="Sigma70_r4_2"/>
    <property type="match status" value="1"/>
</dbReference>
<evidence type="ECO:0000256" key="4">
    <source>
        <dbReference type="ARBA" id="ARBA00023125"/>
    </source>
</evidence>
<dbReference type="Gene3D" id="1.10.1740.10">
    <property type="match status" value="1"/>
</dbReference>
<dbReference type="SUPFAM" id="SSF88946">
    <property type="entry name" value="Sigma2 domain of RNA polymerase sigma factors"/>
    <property type="match status" value="1"/>
</dbReference>
<dbReference type="InterPro" id="IPR007627">
    <property type="entry name" value="RNA_pol_sigma70_r2"/>
</dbReference>
<dbReference type="InterPro" id="IPR013325">
    <property type="entry name" value="RNA_pol_sigma_r2"/>
</dbReference>
<dbReference type="InterPro" id="IPR039425">
    <property type="entry name" value="RNA_pol_sigma-70-like"/>
</dbReference>
<evidence type="ECO:0000313" key="10">
    <source>
        <dbReference type="Proteomes" id="UP000680304"/>
    </source>
</evidence>
<evidence type="ECO:0000256" key="1">
    <source>
        <dbReference type="ARBA" id="ARBA00010641"/>
    </source>
</evidence>
<gene>
    <name evidence="9" type="primary">sigW</name>
    <name evidence="9" type="ORF">PACILC2_40600</name>
</gene>
<dbReference type="PROSITE" id="PS01063">
    <property type="entry name" value="SIGMA70_ECF"/>
    <property type="match status" value="1"/>
</dbReference>
<dbReference type="InterPro" id="IPR014284">
    <property type="entry name" value="RNA_pol_sigma-70_dom"/>
</dbReference>
<dbReference type="PANTHER" id="PTHR43133">
    <property type="entry name" value="RNA POLYMERASE ECF-TYPE SIGMA FACTO"/>
    <property type="match status" value="1"/>
</dbReference>
<dbReference type="EMBL" id="BOVJ01000135">
    <property type="protein sequence ID" value="GIQ65492.1"/>
    <property type="molecule type" value="Genomic_DNA"/>
</dbReference>
<keyword evidence="2 6" id="KW-0805">Transcription regulation</keyword>
<dbReference type="InterPro" id="IPR013249">
    <property type="entry name" value="RNA_pol_sigma70_r4_t2"/>
</dbReference>
<dbReference type="PANTHER" id="PTHR43133:SF60">
    <property type="entry name" value="RNA POLYMERASE SIGMA FACTOR SIGV"/>
    <property type="match status" value="1"/>
</dbReference>
<dbReference type="Gene3D" id="1.10.10.10">
    <property type="entry name" value="Winged helix-like DNA-binding domain superfamily/Winged helix DNA-binding domain"/>
    <property type="match status" value="1"/>
</dbReference>
<evidence type="ECO:0000313" key="9">
    <source>
        <dbReference type="EMBL" id="GIQ65492.1"/>
    </source>
</evidence>
<organism evidence="9 10">
    <name type="scientific">Paenibacillus cisolokensis</name>
    <dbReference type="NCBI Taxonomy" id="1658519"/>
    <lineage>
        <taxon>Bacteria</taxon>
        <taxon>Bacillati</taxon>
        <taxon>Bacillota</taxon>
        <taxon>Bacilli</taxon>
        <taxon>Bacillales</taxon>
        <taxon>Paenibacillaceae</taxon>
        <taxon>Paenibacillus</taxon>
    </lineage>
</organism>
<sequence>MKSLEARLSRSALKGDQQAFAELVGLYQDKLYHMAYRMLYNRQEAEDVVQETFLRVYKNLDRYDETMKFSTWIYRIATNLCIDRIRKRKPSYSLDAESNDHEGLDGYSMIPSDNRTPESETLLSETQRTIHQAIETLPAKYKSVMVLRYLQDLSLQEIGEVLDMPVTTVKTRVHRGREFCENGWKTNCNGSLLKTLIFMKKK</sequence>
<dbReference type="Pfam" id="PF04542">
    <property type="entry name" value="Sigma70_r2"/>
    <property type="match status" value="1"/>
</dbReference>
<reference evidence="9 10" key="1">
    <citation type="submission" date="2021-04" db="EMBL/GenBank/DDBJ databases">
        <title>Draft genome sequence of Paenibacillus cisolokensis, LC2-13A.</title>
        <authorList>
            <person name="Uke A."/>
            <person name="Chhe C."/>
            <person name="Baramee S."/>
            <person name="Kosugi A."/>
        </authorList>
    </citation>
    <scope>NUCLEOTIDE SEQUENCE [LARGE SCALE GENOMIC DNA]</scope>
    <source>
        <strain evidence="9 10">LC2-13A</strain>
    </source>
</reference>
<evidence type="ECO:0000256" key="6">
    <source>
        <dbReference type="RuleBase" id="RU000716"/>
    </source>
</evidence>
<dbReference type="SUPFAM" id="SSF88659">
    <property type="entry name" value="Sigma3 and sigma4 domains of RNA polymerase sigma factors"/>
    <property type="match status" value="1"/>
</dbReference>
<keyword evidence="3 6" id="KW-0731">Sigma factor</keyword>
<evidence type="ECO:0000256" key="2">
    <source>
        <dbReference type="ARBA" id="ARBA00023015"/>
    </source>
</evidence>
<comment type="caution">
    <text evidence="9">The sequence shown here is derived from an EMBL/GenBank/DDBJ whole genome shotgun (WGS) entry which is preliminary data.</text>
</comment>
<evidence type="ECO:0000259" key="8">
    <source>
        <dbReference type="Pfam" id="PF08281"/>
    </source>
</evidence>
<dbReference type="Proteomes" id="UP000680304">
    <property type="component" value="Unassembled WGS sequence"/>
</dbReference>
<feature type="domain" description="RNA polymerase sigma factor 70 region 4 type 2" evidence="8">
    <location>
        <begin position="129"/>
        <end position="180"/>
    </location>
</feature>
<proteinExistence type="inferred from homology"/>
<keyword evidence="5 6" id="KW-0804">Transcription</keyword>
<accession>A0ABQ4NB82</accession>
<feature type="domain" description="RNA polymerase sigma-70 region 2" evidence="7">
    <location>
        <begin position="23"/>
        <end position="89"/>
    </location>
</feature>
<dbReference type="CDD" id="cd06171">
    <property type="entry name" value="Sigma70_r4"/>
    <property type="match status" value="1"/>
</dbReference>
<keyword evidence="10" id="KW-1185">Reference proteome</keyword>
<dbReference type="InterPro" id="IPR013324">
    <property type="entry name" value="RNA_pol_sigma_r3/r4-like"/>
</dbReference>
<evidence type="ECO:0000259" key="7">
    <source>
        <dbReference type="Pfam" id="PF04542"/>
    </source>
</evidence>
<evidence type="ECO:0000256" key="3">
    <source>
        <dbReference type="ARBA" id="ARBA00023082"/>
    </source>
</evidence>
<dbReference type="NCBIfam" id="NF007223">
    <property type="entry name" value="PRK09641.1"/>
    <property type="match status" value="1"/>
</dbReference>